<protein>
    <submittedName>
        <fullName evidence="1">Uncharacterized protein</fullName>
    </submittedName>
</protein>
<gene>
    <name evidence="1" type="ORF">B4135_2308</name>
</gene>
<proteinExistence type="predicted"/>
<organism evidence="1 2">
    <name type="scientific">Caldibacillus debilis</name>
    <dbReference type="NCBI Taxonomy" id="301148"/>
    <lineage>
        <taxon>Bacteria</taxon>
        <taxon>Bacillati</taxon>
        <taxon>Bacillota</taxon>
        <taxon>Bacilli</taxon>
        <taxon>Bacillales</taxon>
        <taxon>Bacillaceae</taxon>
        <taxon>Caldibacillus</taxon>
    </lineage>
</organism>
<reference evidence="1 2" key="1">
    <citation type="submission" date="2016-01" db="EMBL/GenBank/DDBJ databases">
        <title>Draft Genome Sequences of Seven Thermophilic Sporeformers Isolated from Foods.</title>
        <authorList>
            <person name="Berendsen E.M."/>
            <person name="Wells-Bennik M.H."/>
            <person name="Krawcyk A.O."/>
            <person name="De Jong A."/>
            <person name="Holsappel S."/>
            <person name="Eijlander R.T."/>
            <person name="Kuipers O.P."/>
        </authorList>
    </citation>
    <scope>NUCLEOTIDE SEQUENCE [LARGE SCALE GENOMIC DNA]</scope>
    <source>
        <strain evidence="1 2">B4135</strain>
    </source>
</reference>
<dbReference type="EMBL" id="LQYT01000049">
    <property type="protein sequence ID" value="KYD18690.1"/>
    <property type="molecule type" value="Genomic_DNA"/>
</dbReference>
<dbReference type="AlphaFoldDB" id="A0A150M278"/>
<accession>A0A150M278</accession>
<evidence type="ECO:0000313" key="2">
    <source>
        <dbReference type="Proteomes" id="UP000075683"/>
    </source>
</evidence>
<sequence>MENSLLSFLFFLTIYKGRTGQITCFCKILPNAKGAQHPGKGTALRPLLFYTNAWTSSADRPGKGSGPAGRRNC</sequence>
<comment type="caution">
    <text evidence="1">The sequence shown here is derived from an EMBL/GenBank/DDBJ whole genome shotgun (WGS) entry which is preliminary data.</text>
</comment>
<name>A0A150M278_9BACI</name>
<dbReference type="Proteomes" id="UP000075683">
    <property type="component" value="Unassembled WGS sequence"/>
</dbReference>
<evidence type="ECO:0000313" key="1">
    <source>
        <dbReference type="EMBL" id="KYD18690.1"/>
    </source>
</evidence>
<dbReference type="STRING" id="301148.B4135_2308"/>